<dbReference type="Gene3D" id="3.20.20.140">
    <property type="entry name" value="Metal-dependent hydrolases"/>
    <property type="match status" value="1"/>
</dbReference>
<dbReference type="GO" id="GO:0042840">
    <property type="term" value="P:D-glucuronate catabolic process"/>
    <property type="evidence" value="ECO:0007669"/>
    <property type="project" value="TreeGrafter"/>
</dbReference>
<dbReference type="PANTHER" id="PTHR30068:SF4">
    <property type="entry name" value="URONATE ISOMERASE"/>
    <property type="match status" value="1"/>
</dbReference>
<evidence type="ECO:0000256" key="1">
    <source>
        <dbReference type="ARBA" id="ARBA00001165"/>
    </source>
</evidence>
<dbReference type="SUPFAM" id="SSF51556">
    <property type="entry name" value="Metallo-dependent hydrolases"/>
    <property type="match status" value="1"/>
</dbReference>
<dbReference type="EC" id="5.3.1.12" evidence="4"/>
<evidence type="ECO:0000256" key="5">
    <source>
        <dbReference type="ARBA" id="ARBA00020555"/>
    </source>
</evidence>
<dbReference type="PANTHER" id="PTHR30068">
    <property type="entry name" value="URONATE ISOMERASE"/>
    <property type="match status" value="1"/>
</dbReference>
<dbReference type="GO" id="GO:0019698">
    <property type="term" value="P:D-galacturonate catabolic process"/>
    <property type="evidence" value="ECO:0007669"/>
    <property type="project" value="TreeGrafter"/>
</dbReference>
<dbReference type="KEGG" id="xya:ET471_02065"/>
<evidence type="ECO:0000256" key="6">
    <source>
        <dbReference type="ARBA" id="ARBA00023235"/>
    </source>
</evidence>
<dbReference type="UniPathway" id="UPA00246"/>
<keyword evidence="6 7" id="KW-0413">Isomerase</keyword>
<dbReference type="RefSeq" id="WP_129186377.1">
    <property type="nucleotide sequence ID" value="NZ_CP035493.1"/>
</dbReference>
<keyword evidence="8" id="KW-1185">Reference proteome</keyword>
<comment type="pathway">
    <text evidence="2">Carbohydrate metabolism; pentose and glucuronate interconversion.</text>
</comment>
<evidence type="ECO:0000313" key="7">
    <source>
        <dbReference type="EMBL" id="QAY68976.1"/>
    </source>
</evidence>
<dbReference type="GO" id="GO:0008880">
    <property type="term" value="F:glucuronate isomerase activity"/>
    <property type="evidence" value="ECO:0007669"/>
    <property type="project" value="UniProtKB-EC"/>
</dbReference>
<dbReference type="Proteomes" id="UP000292118">
    <property type="component" value="Chromosome"/>
</dbReference>
<evidence type="ECO:0000256" key="2">
    <source>
        <dbReference type="ARBA" id="ARBA00004892"/>
    </source>
</evidence>
<protein>
    <recommendedName>
        <fullName evidence="5">Uronate isomerase</fullName>
        <ecNumber evidence="4">5.3.1.12</ecNumber>
    </recommendedName>
</protein>
<dbReference type="InterPro" id="IPR003766">
    <property type="entry name" value="Uronate_isomerase"/>
</dbReference>
<evidence type="ECO:0000313" key="8">
    <source>
        <dbReference type="Proteomes" id="UP000292118"/>
    </source>
</evidence>
<comment type="similarity">
    <text evidence="3">Belongs to the metallo-dependent hydrolases superfamily. Uronate isomerase family.</text>
</comment>
<evidence type="ECO:0000256" key="3">
    <source>
        <dbReference type="ARBA" id="ARBA00008397"/>
    </source>
</evidence>
<organism evidence="7 8">
    <name type="scientific">Xylanimonas protaetiae</name>
    <dbReference type="NCBI Taxonomy" id="2509457"/>
    <lineage>
        <taxon>Bacteria</taxon>
        <taxon>Bacillati</taxon>
        <taxon>Actinomycetota</taxon>
        <taxon>Actinomycetes</taxon>
        <taxon>Micrococcales</taxon>
        <taxon>Promicromonosporaceae</taxon>
        <taxon>Xylanimonas</taxon>
    </lineage>
</organism>
<dbReference type="NCBIfam" id="NF002794">
    <property type="entry name" value="PRK02925.1"/>
    <property type="match status" value="1"/>
</dbReference>
<reference evidence="7 8" key="1">
    <citation type="submission" date="2019-01" db="EMBL/GenBank/DDBJ databases">
        <title>Genome sequencing of strain FW10M-9.</title>
        <authorList>
            <person name="Heo J."/>
            <person name="Kim S.-J."/>
            <person name="Kim J.-S."/>
            <person name="Hong S.-B."/>
            <person name="Kwon S.-W."/>
        </authorList>
    </citation>
    <scope>NUCLEOTIDE SEQUENCE [LARGE SCALE GENOMIC DNA]</scope>
    <source>
        <strain evidence="7 8">FW10M-9</strain>
    </source>
</reference>
<dbReference type="EMBL" id="CP035493">
    <property type="protein sequence ID" value="QAY68976.1"/>
    <property type="molecule type" value="Genomic_DNA"/>
</dbReference>
<accession>A0A4P6F185</accession>
<name>A0A4P6F185_9MICO</name>
<sequence length="475" mass="52829">MTQPWTLHDDRALPADPVTRPIAREIYQEIRGLPIVSMHGHVPVEWFADDTPFPDPAALLVTPDHYLMRMLVSQGAATLAELGVQPLDGSGVAETDPRAIWRRFCASWKAFRGTPTRFWMEHELVTIFGVTQRPSAETADTIYDQVAAEIAKPDFRPRALLDRFDIEVIGTTDPAWASLEHHHALAAEGFGARILPTFRPDPVLHLDNPTFTHDVLATGAAAGVDVVDYATYLDALRAQRLRFKAAGGTATDHGHYTADTTPLPDDDAARLFAAAFAGRPVSAAEVSAFAAHMLFQMAQMACEDGLVMQIHPGVERGHSREMTARYGADKGYDIPFAVEYTRALRPMLEAFGHHPNFRTIVFTLDEDVYSRELAPLAGVYPAMRLGAPWWFIDSPEAMRRFRETATETAGFLNLSGFVDDTRAFCSIPARHDLARRIDSGYLARLVAEHRLDLDEAIDTAHDLTYRLPRLAYEAR</sequence>
<dbReference type="Gene3D" id="1.10.2020.10">
    <property type="entry name" value="uronate isomerase, domain 2, chain A"/>
    <property type="match status" value="1"/>
</dbReference>
<comment type="catalytic activity">
    <reaction evidence="1">
        <text>D-glucuronate = D-fructuronate</text>
        <dbReference type="Rhea" id="RHEA:13049"/>
        <dbReference type="ChEBI" id="CHEBI:58720"/>
        <dbReference type="ChEBI" id="CHEBI:59863"/>
        <dbReference type="EC" id="5.3.1.12"/>
    </reaction>
</comment>
<evidence type="ECO:0000256" key="4">
    <source>
        <dbReference type="ARBA" id="ARBA00012546"/>
    </source>
</evidence>
<dbReference type="AlphaFoldDB" id="A0A4P6F185"/>
<dbReference type="Pfam" id="PF02614">
    <property type="entry name" value="UxaC"/>
    <property type="match status" value="1"/>
</dbReference>
<dbReference type="InterPro" id="IPR032466">
    <property type="entry name" value="Metal_Hydrolase"/>
</dbReference>
<gene>
    <name evidence="7" type="primary">uxaC</name>
    <name evidence="7" type="ORF">ET471_02065</name>
</gene>
<proteinExistence type="inferred from homology"/>
<dbReference type="OrthoDB" id="9766564at2"/>